<reference evidence="4 6" key="1">
    <citation type="submission" date="2019-07" db="EMBL/GenBank/DDBJ databases">
        <title>Whole genome shotgun sequence of Clostridium butyricum NBRC 3858.</title>
        <authorList>
            <person name="Hosoyama A."/>
            <person name="Uohara A."/>
            <person name="Ohji S."/>
            <person name="Ichikawa N."/>
        </authorList>
    </citation>
    <scope>NUCLEOTIDE SEQUENCE [LARGE SCALE GENOMIC DNA]</scope>
    <source>
        <strain evidence="4 6">NBRC 3858</strain>
    </source>
</reference>
<gene>
    <name evidence="4" type="ORF">CBU02nite_39510</name>
    <name evidence="5" type="ORF">GND98_019975</name>
</gene>
<feature type="domain" description="Transposase IS204/IS1001/IS1096/IS1165 DDE" evidence="1">
    <location>
        <begin position="163"/>
        <end position="401"/>
    </location>
</feature>
<dbReference type="PANTHER" id="PTHR33498:SF1">
    <property type="entry name" value="TRANSPOSASE FOR INSERTION SEQUENCE ELEMENT IS1557"/>
    <property type="match status" value="1"/>
</dbReference>
<dbReference type="RefSeq" id="WP_146869398.1">
    <property type="nucleotide sequence ID" value="NZ_BKBC01000117.1"/>
</dbReference>
<proteinExistence type="predicted"/>
<dbReference type="Proteomes" id="UP000474042">
    <property type="component" value="Unassembled WGS sequence"/>
</dbReference>
<evidence type="ECO:0000259" key="3">
    <source>
        <dbReference type="Pfam" id="PF14690"/>
    </source>
</evidence>
<evidence type="ECO:0000259" key="1">
    <source>
        <dbReference type="Pfam" id="PF01610"/>
    </source>
</evidence>
<dbReference type="Pfam" id="PF13542">
    <property type="entry name" value="HTH_Tnp_ISL3"/>
    <property type="match status" value="1"/>
</dbReference>
<dbReference type="NCBIfam" id="NF033550">
    <property type="entry name" value="transpos_ISL3"/>
    <property type="match status" value="1"/>
</dbReference>
<accession>A0A512TT84</accession>
<dbReference type="InterPro" id="IPR002560">
    <property type="entry name" value="Transposase_DDE"/>
</dbReference>
<dbReference type="AlphaFoldDB" id="A0A512TT84"/>
<evidence type="ECO:0000313" key="5">
    <source>
        <dbReference type="EMBL" id="NAS20022.1"/>
    </source>
</evidence>
<dbReference type="InterPro" id="IPR032877">
    <property type="entry name" value="Transposase_HTH"/>
</dbReference>
<feature type="domain" description="Transposase IS204/IS1001/IS1096/IS1165 zinc-finger" evidence="3">
    <location>
        <begin position="40"/>
        <end position="84"/>
    </location>
</feature>
<sequence length="412" mass="48352">MHIKDINKLLNLQDINIVKISDVCDNTVEIILEPLTYIQSCPCCNNRNVIRKGSSGNRRVRHLPLCGNKTFLLLPKIRLYCKDCILNFTFKYSFIEGKSRYTKLYNDNIANAVTGSTVAHASEFTRTPYSTVERIFKNYLNNVKPQICAETLELSKNTKRLIIGIDDFAIRKGHSYNTGIHDLRNETLLHLVKGRKLNDLRQDKEKNPQIYDIQPVAVVMDLAQYYHKFAEETFPNAIRIADRFHVNRYALDALQDVRRRVSLGLSSQNRVFLKCNKNLLSKRNDQLDEKESIILKKLINLSSELEKVYRWKEDLIEWYDCCINVSQASIVFDRLIYWGKSLNIPEVDVSLKTFENWKQEIINYHLYRLTNAPVEGRNNKIKAIQRRHYFTRNRDYYEARIFLECNKRALTA</sequence>
<dbReference type="Proteomes" id="UP000321089">
    <property type="component" value="Unassembled WGS sequence"/>
</dbReference>
<comment type="caution">
    <text evidence="4">The sequence shown here is derived from an EMBL/GenBank/DDBJ whole genome shotgun (WGS) entry which is preliminary data.</text>
</comment>
<dbReference type="InterPro" id="IPR047951">
    <property type="entry name" value="Transpos_ISL3"/>
</dbReference>
<evidence type="ECO:0000259" key="2">
    <source>
        <dbReference type="Pfam" id="PF13542"/>
    </source>
</evidence>
<name>A0A512TT84_CLOBU</name>
<dbReference type="InterPro" id="IPR029261">
    <property type="entry name" value="Transposase_Znf"/>
</dbReference>
<dbReference type="Pfam" id="PF14690">
    <property type="entry name" value="Zn_ribbon_ISL3"/>
    <property type="match status" value="1"/>
</dbReference>
<dbReference type="PANTHER" id="PTHR33498">
    <property type="entry name" value="TRANSPOSASE FOR INSERTION SEQUENCE ELEMENT IS1557"/>
    <property type="match status" value="1"/>
</dbReference>
<evidence type="ECO:0000313" key="7">
    <source>
        <dbReference type="Proteomes" id="UP000474042"/>
    </source>
</evidence>
<evidence type="ECO:0000313" key="4">
    <source>
        <dbReference type="EMBL" id="GEQ23445.1"/>
    </source>
</evidence>
<protein>
    <submittedName>
        <fullName evidence="4">ISL3 family transposase</fullName>
    </submittedName>
</protein>
<reference evidence="5 7" key="2">
    <citation type="submission" date="2020-01" db="EMBL/GenBank/DDBJ databases">
        <title>Genome sequence of a 1,3-propanediol producer, Clostridium butyricum S3.</title>
        <authorList>
            <person name="Zhou J."/>
        </authorList>
    </citation>
    <scope>NUCLEOTIDE SEQUENCE [LARGE SCALE GENOMIC DNA]</scope>
    <source>
        <strain evidence="5 7">S3</strain>
    </source>
</reference>
<dbReference type="Pfam" id="PF01610">
    <property type="entry name" value="DDE_Tnp_ISL3"/>
    <property type="match status" value="1"/>
</dbReference>
<dbReference type="EMBL" id="WOFV02000165">
    <property type="protein sequence ID" value="NAS20022.1"/>
    <property type="molecule type" value="Genomic_DNA"/>
</dbReference>
<dbReference type="EMBL" id="BKBC01000117">
    <property type="protein sequence ID" value="GEQ23445.1"/>
    <property type="molecule type" value="Genomic_DNA"/>
</dbReference>
<evidence type="ECO:0000313" key="6">
    <source>
        <dbReference type="Proteomes" id="UP000321089"/>
    </source>
</evidence>
<feature type="domain" description="Transposase IS204/IS1001/IS1096/IS1165 helix-turn-helix" evidence="2">
    <location>
        <begin position="92"/>
        <end position="139"/>
    </location>
</feature>
<organism evidence="4 6">
    <name type="scientific">Clostridium butyricum</name>
    <dbReference type="NCBI Taxonomy" id="1492"/>
    <lineage>
        <taxon>Bacteria</taxon>
        <taxon>Bacillati</taxon>
        <taxon>Bacillota</taxon>
        <taxon>Clostridia</taxon>
        <taxon>Eubacteriales</taxon>
        <taxon>Clostridiaceae</taxon>
        <taxon>Clostridium</taxon>
    </lineage>
</organism>